<organism evidence="8 9">
    <name type="scientific">Lophiostoma macrostomum CBS 122681</name>
    <dbReference type="NCBI Taxonomy" id="1314788"/>
    <lineage>
        <taxon>Eukaryota</taxon>
        <taxon>Fungi</taxon>
        <taxon>Dikarya</taxon>
        <taxon>Ascomycota</taxon>
        <taxon>Pezizomycotina</taxon>
        <taxon>Dothideomycetes</taxon>
        <taxon>Pleosporomycetidae</taxon>
        <taxon>Pleosporales</taxon>
        <taxon>Lophiostomataceae</taxon>
        <taxon>Lophiostoma</taxon>
    </lineage>
</organism>
<dbReference type="PANTHER" id="PTHR12162">
    <property type="entry name" value="NIBRIN-RELATED"/>
    <property type="match status" value="1"/>
</dbReference>
<evidence type="ECO:0000313" key="9">
    <source>
        <dbReference type="Proteomes" id="UP000799324"/>
    </source>
</evidence>
<dbReference type="PANTHER" id="PTHR12162:SF0">
    <property type="entry name" value="NIBRIN"/>
    <property type="match status" value="1"/>
</dbReference>
<dbReference type="InterPro" id="IPR040227">
    <property type="entry name" value="Nibrin-rel"/>
</dbReference>
<keyword evidence="2" id="KW-0227">DNA damage</keyword>
<dbReference type="Gene3D" id="3.40.50.10980">
    <property type="entry name" value="Nibrin, BRCT2 domain"/>
    <property type="match status" value="1"/>
</dbReference>
<feature type="compositionally biased region" description="Basic and acidic residues" evidence="6">
    <location>
        <begin position="448"/>
        <end position="465"/>
    </location>
</feature>
<feature type="compositionally biased region" description="Basic and acidic residues" evidence="6">
    <location>
        <begin position="676"/>
        <end position="686"/>
    </location>
</feature>
<dbReference type="SUPFAM" id="SSF49879">
    <property type="entry name" value="SMAD/FHA domain"/>
    <property type="match status" value="1"/>
</dbReference>
<protein>
    <recommendedName>
        <fullName evidence="7">FHA domain-containing protein</fullName>
    </recommendedName>
</protein>
<proteinExistence type="inferred from homology"/>
<feature type="region of interest" description="Disordered" evidence="6">
    <location>
        <begin position="602"/>
        <end position="624"/>
    </location>
</feature>
<dbReference type="Pfam" id="PF00498">
    <property type="entry name" value="FHA"/>
    <property type="match status" value="1"/>
</dbReference>
<evidence type="ECO:0000256" key="2">
    <source>
        <dbReference type="ARBA" id="ARBA00022763"/>
    </source>
</evidence>
<dbReference type="GO" id="GO:0000724">
    <property type="term" value="P:double-strand break repair via homologous recombination"/>
    <property type="evidence" value="ECO:0007669"/>
    <property type="project" value="TreeGrafter"/>
</dbReference>
<evidence type="ECO:0000256" key="1">
    <source>
        <dbReference type="ARBA" id="ARBA00004123"/>
    </source>
</evidence>
<dbReference type="OrthoDB" id="552194at2759"/>
<sequence>MWFLEHETLFGGKRVWLRPGTQQMFGRTSGRTPNDQSANGKNIAIDQKTVSRQHMLIKVSEVPPEDGTKLLSRSQVEITDLSCRQGTTIDGQRTLTSKKAEGSISHYDKIVLPGIEHTVSLTLSYPAFKIKWEPVVFTYATKDIKKSRTAHLHSLDIKTSTEFMYDSTTHVVSQKRNLPKVLEGLVATRHIVTSDFLDVIVERAMPQNTNPDNYKASMLEEDFDAAWPREKEYIPPVGAEPVSRPEQMLEPDSDRAELFSGLTFVFLNENQHISLRGPIAAGRGKTLLFPVDFGKTTVDEYVEYAMNAAGEKKKPKAMSGRLPVITIRPSGYPGEMEEWTTEFIMGVDQALNQRSIQQNEFLDAILVKDTSSLQRPPTEIQVASSAPPTIQQEKSVRESTQVSRSIEEPEPEAAPPPSEEPVKTNPRKRPMRRGITQSRFTGFDDYEPPTKSRKIEEDVLMDDAHNSAPAQSSMAQSQHRSTQANQNDPSPVEESVQHTNNTDSLFPASTAIRRRRAQARGASQSVEPDMVEEQKPKSKGAQVLEQLQKAKKKVSKDIDVREQTRLHLQEEEKKRHDDEENLREQLEGVEISQLRHLAKVMTMDVEPRQNRPAQRAEDLGREWNDDWNGRKNFKKFRRRGAESGPVQQKVLVTLEEAPQKKGFGRGDAFFLEDTADAPRTKADERRLKRRGAHISDSEPESGFTRRKRNRASAKEAEPEVINVEDSGPDDEEEPVSTSTQRNRTQRVAETQVADTQTQTQRATRKRPPVTVAAGQPSSKRTRVARRNDDSDDEETGFRFRRRG</sequence>
<evidence type="ECO:0000256" key="4">
    <source>
        <dbReference type="ARBA" id="ARBA00023242"/>
    </source>
</evidence>
<accession>A0A6A6SVP0</accession>
<comment type="subcellular location">
    <subcellularLocation>
        <location evidence="1">Nucleus</location>
    </subcellularLocation>
</comment>
<feature type="compositionally biased region" description="Polar residues" evidence="6">
    <location>
        <begin position="735"/>
        <end position="747"/>
    </location>
</feature>
<comment type="similarity">
    <text evidence="5">Belongs to the Nibrin family.</text>
</comment>
<gene>
    <name evidence="8" type="ORF">K491DRAFT_696326</name>
</gene>
<feature type="compositionally biased region" description="Basic and acidic residues" evidence="6">
    <location>
        <begin position="555"/>
        <end position="582"/>
    </location>
</feature>
<evidence type="ECO:0000256" key="6">
    <source>
        <dbReference type="SAM" id="MobiDB-lite"/>
    </source>
</evidence>
<evidence type="ECO:0000256" key="3">
    <source>
        <dbReference type="ARBA" id="ARBA00023204"/>
    </source>
</evidence>
<dbReference type="Proteomes" id="UP000799324">
    <property type="component" value="Unassembled WGS sequence"/>
</dbReference>
<evidence type="ECO:0000259" key="7">
    <source>
        <dbReference type="PROSITE" id="PS50006"/>
    </source>
</evidence>
<evidence type="ECO:0000256" key="5">
    <source>
        <dbReference type="ARBA" id="ARBA00044757"/>
    </source>
</evidence>
<name>A0A6A6SVP0_9PLEO</name>
<dbReference type="InterPro" id="IPR000253">
    <property type="entry name" value="FHA_dom"/>
</dbReference>
<dbReference type="AlphaFoldDB" id="A0A6A6SVP0"/>
<reference evidence="8" key="1">
    <citation type="journal article" date="2020" name="Stud. Mycol.">
        <title>101 Dothideomycetes genomes: a test case for predicting lifestyles and emergence of pathogens.</title>
        <authorList>
            <person name="Haridas S."/>
            <person name="Albert R."/>
            <person name="Binder M."/>
            <person name="Bloem J."/>
            <person name="Labutti K."/>
            <person name="Salamov A."/>
            <person name="Andreopoulos B."/>
            <person name="Baker S."/>
            <person name="Barry K."/>
            <person name="Bills G."/>
            <person name="Bluhm B."/>
            <person name="Cannon C."/>
            <person name="Castanera R."/>
            <person name="Culley D."/>
            <person name="Daum C."/>
            <person name="Ezra D."/>
            <person name="Gonzalez J."/>
            <person name="Henrissat B."/>
            <person name="Kuo A."/>
            <person name="Liang C."/>
            <person name="Lipzen A."/>
            <person name="Lutzoni F."/>
            <person name="Magnuson J."/>
            <person name="Mondo S."/>
            <person name="Nolan M."/>
            <person name="Ohm R."/>
            <person name="Pangilinan J."/>
            <person name="Park H.-J."/>
            <person name="Ramirez L."/>
            <person name="Alfaro M."/>
            <person name="Sun H."/>
            <person name="Tritt A."/>
            <person name="Yoshinaga Y."/>
            <person name="Zwiers L.-H."/>
            <person name="Turgeon B."/>
            <person name="Goodwin S."/>
            <person name="Spatafora J."/>
            <person name="Crous P."/>
            <person name="Grigoriev I."/>
        </authorList>
    </citation>
    <scope>NUCLEOTIDE SEQUENCE</scope>
    <source>
        <strain evidence="8">CBS 122681</strain>
    </source>
</reference>
<dbReference type="InterPro" id="IPR032429">
    <property type="entry name" value="Nibrin_BRCT2"/>
</dbReference>
<dbReference type="Pfam" id="PF16508">
    <property type="entry name" value="NIBRIN_BRCT_II"/>
    <property type="match status" value="1"/>
</dbReference>
<feature type="compositionally biased region" description="Low complexity" evidence="6">
    <location>
        <begin position="748"/>
        <end position="761"/>
    </location>
</feature>
<dbReference type="GO" id="GO:0003684">
    <property type="term" value="F:damaged DNA binding"/>
    <property type="evidence" value="ECO:0007669"/>
    <property type="project" value="TreeGrafter"/>
</dbReference>
<keyword evidence="3" id="KW-0234">DNA repair</keyword>
<keyword evidence="4" id="KW-0539">Nucleus</keyword>
<feature type="compositionally biased region" description="Polar residues" evidence="6">
    <location>
        <begin position="479"/>
        <end position="489"/>
    </location>
</feature>
<dbReference type="EMBL" id="MU004421">
    <property type="protein sequence ID" value="KAF2651640.1"/>
    <property type="molecule type" value="Genomic_DNA"/>
</dbReference>
<keyword evidence="9" id="KW-1185">Reference proteome</keyword>
<dbReference type="InterPro" id="IPR043014">
    <property type="entry name" value="Nibrin_BRCT2_sf"/>
</dbReference>
<feature type="compositionally biased region" description="Polar residues" evidence="6">
    <location>
        <begin position="376"/>
        <end position="404"/>
    </location>
</feature>
<feature type="domain" description="FHA" evidence="7">
    <location>
        <begin position="23"/>
        <end position="94"/>
    </location>
</feature>
<dbReference type="GO" id="GO:0007095">
    <property type="term" value="P:mitotic G2 DNA damage checkpoint signaling"/>
    <property type="evidence" value="ECO:0007669"/>
    <property type="project" value="InterPro"/>
</dbReference>
<dbReference type="InterPro" id="IPR008984">
    <property type="entry name" value="SMAD_FHA_dom_sf"/>
</dbReference>
<feature type="region of interest" description="Disordered" evidence="6">
    <location>
        <begin position="376"/>
        <end position="582"/>
    </location>
</feature>
<dbReference type="Gene3D" id="2.60.200.20">
    <property type="match status" value="1"/>
</dbReference>
<dbReference type="GO" id="GO:0030870">
    <property type="term" value="C:Mre11 complex"/>
    <property type="evidence" value="ECO:0007669"/>
    <property type="project" value="InterPro"/>
</dbReference>
<feature type="compositionally biased region" description="Low complexity" evidence="6">
    <location>
        <begin position="467"/>
        <end position="478"/>
    </location>
</feature>
<dbReference type="PROSITE" id="PS50006">
    <property type="entry name" value="FHA_DOMAIN"/>
    <property type="match status" value="1"/>
</dbReference>
<feature type="compositionally biased region" description="Basic and acidic residues" evidence="6">
    <location>
        <begin position="605"/>
        <end position="624"/>
    </location>
</feature>
<feature type="region of interest" description="Disordered" evidence="6">
    <location>
        <begin position="653"/>
        <end position="803"/>
    </location>
</feature>
<evidence type="ECO:0000313" key="8">
    <source>
        <dbReference type="EMBL" id="KAF2651640.1"/>
    </source>
</evidence>